<dbReference type="SUPFAM" id="SSF48403">
    <property type="entry name" value="Ankyrin repeat"/>
    <property type="match status" value="1"/>
</dbReference>
<dbReference type="AlphaFoldDB" id="A0A4S2MW63"/>
<evidence type="ECO:0000313" key="2">
    <source>
        <dbReference type="Proteomes" id="UP000298138"/>
    </source>
</evidence>
<name>A0A4S2MW63_9PEZI</name>
<dbReference type="EMBL" id="ML220122">
    <property type="protein sequence ID" value="TGZ80784.1"/>
    <property type="molecule type" value="Genomic_DNA"/>
</dbReference>
<dbReference type="Proteomes" id="UP000298138">
    <property type="component" value="Unassembled WGS sequence"/>
</dbReference>
<dbReference type="OrthoDB" id="2870744at2759"/>
<dbReference type="InParanoid" id="A0A4S2MW63"/>
<organism evidence="1 2">
    <name type="scientific">Ascodesmis nigricans</name>
    <dbReference type="NCBI Taxonomy" id="341454"/>
    <lineage>
        <taxon>Eukaryota</taxon>
        <taxon>Fungi</taxon>
        <taxon>Dikarya</taxon>
        <taxon>Ascomycota</taxon>
        <taxon>Pezizomycotina</taxon>
        <taxon>Pezizomycetes</taxon>
        <taxon>Pezizales</taxon>
        <taxon>Ascodesmidaceae</taxon>
        <taxon>Ascodesmis</taxon>
    </lineage>
</organism>
<sequence length="325" mass="37853">MRFKKPPQVLKLDSMPPDIILEIADHICRIPDILHLMLTKRRFFDILESRKYLFSRYCHYWNALQFAHSLPWFARMHNIVHTAARTNDTELLKAFIRRNHHRLWKVMNMEDWCGVNPLTYAVVHQNPVALRWLKRHGCRVPERTPGFTRPLSGTPLLHAVAARNHEMVQLLMDAGSEPSASFHGVKAAALQLAVVMADGEMLRIMLKHPLPQQRGRLCFVLPEDPISVEEGRALLELVNLAAEKIKKGESFWRFCPCGNRVWASKCYQWSLRERLWYRCKEVLGKRDQGLEKVKRIMGMPVEKMGVLREKVKAKRRASHEGKSRT</sequence>
<proteinExistence type="predicted"/>
<protein>
    <submittedName>
        <fullName evidence="1">Uncharacterized protein</fullName>
    </submittedName>
</protein>
<reference evidence="1 2" key="1">
    <citation type="submission" date="2019-04" db="EMBL/GenBank/DDBJ databases">
        <title>Comparative genomics and transcriptomics to analyze fruiting body development in filamentous ascomycetes.</title>
        <authorList>
            <consortium name="DOE Joint Genome Institute"/>
            <person name="Lutkenhaus R."/>
            <person name="Traeger S."/>
            <person name="Breuer J."/>
            <person name="Kuo A."/>
            <person name="Lipzen A."/>
            <person name="Pangilinan J."/>
            <person name="Dilworth D."/>
            <person name="Sandor L."/>
            <person name="Poggeler S."/>
            <person name="Barry K."/>
            <person name="Grigoriev I.V."/>
            <person name="Nowrousian M."/>
        </authorList>
    </citation>
    <scope>NUCLEOTIDE SEQUENCE [LARGE SCALE GENOMIC DNA]</scope>
    <source>
        <strain evidence="1 2">CBS 389.68</strain>
    </source>
</reference>
<gene>
    <name evidence="1" type="ORF">EX30DRAFT_39148</name>
</gene>
<accession>A0A4S2MW63</accession>
<dbReference type="InterPro" id="IPR036770">
    <property type="entry name" value="Ankyrin_rpt-contain_sf"/>
</dbReference>
<dbReference type="SMART" id="SM00248">
    <property type="entry name" value="ANK"/>
    <property type="match status" value="3"/>
</dbReference>
<keyword evidence="2" id="KW-1185">Reference proteome</keyword>
<evidence type="ECO:0000313" key="1">
    <source>
        <dbReference type="EMBL" id="TGZ80784.1"/>
    </source>
</evidence>
<dbReference type="Gene3D" id="1.25.40.20">
    <property type="entry name" value="Ankyrin repeat-containing domain"/>
    <property type="match status" value="1"/>
</dbReference>
<dbReference type="InterPro" id="IPR002110">
    <property type="entry name" value="Ankyrin_rpt"/>
</dbReference>